<sequence length="563" mass="61497">MRDNLAKMLANKDSVSLLKNDMDKLRATIDNERATNRDMLKADAYKRMLLLLGSCAGTVSGIAKNSRTGALEHVKKPVSDVNLPIGSYMAGHGGRNALHFEKTNSKEVLEWIAGGKDGIHSTSYSFANNRESELTGNEIIYDRHAATHSYKYKNKEIQELKGKRYGISGMLGMMANPRVLITLDGYMPIRWITYPITVLICTAYNLVAVVGNVFGAKMPLANPFKEHSEHFGLNIGIGGAGNKYISDQTKTISSDGKSGHVYLNVKGNIMGIGLEGAAPRTSGALGSHSLSGAADQFSAAEGEKFSIKFGSSTFKSYIKNYLDAKNISNNGVLNAYVEGGKFQKTELISALRGVGLEVSKQGKSDYLLTNFGNNILKSNPAAVLPDNYGGLQSSYSKAALNEVMKIDVASLPNELPYFKPQNDLASFMKQEKVFNDIDNKLLLKNNPDLSLEACVKLSALYEVAKDGKEKQSAQEKLQDIEKSLEDAKNPQKAQDIITNHPHMKKLNEVVEAYKSGQDYANKCMEILADPERRQEKASGVVQKILNDKAKGSQVEPKPGVNVL</sequence>
<evidence type="ECO:0000313" key="2">
    <source>
        <dbReference type="EMBL" id="MDZ5762756.1"/>
    </source>
</evidence>
<evidence type="ECO:0000313" key="3">
    <source>
        <dbReference type="Proteomes" id="UP001293791"/>
    </source>
</evidence>
<dbReference type="RefSeq" id="WP_322498196.1">
    <property type="nucleotide sequence ID" value="NZ_JARGYT010000103.1"/>
</dbReference>
<comment type="caution">
    <text evidence="2">The sequence shown here is derived from an EMBL/GenBank/DDBJ whole genome shotgun (WGS) entry which is preliminary data.</text>
</comment>
<proteinExistence type="predicted"/>
<accession>A0ABU5L9F8</accession>
<dbReference type="Proteomes" id="UP001293791">
    <property type="component" value="Unassembled WGS sequence"/>
</dbReference>
<reference evidence="2 3" key="1">
    <citation type="submission" date="2023-02" db="EMBL/GenBank/DDBJ databases">
        <title>Host association and intracellularity evolved multiple times independently in the Rickettsiales.</title>
        <authorList>
            <person name="Castelli M."/>
            <person name="Nardi T."/>
            <person name="Gammuto L."/>
            <person name="Bellinzona G."/>
            <person name="Sabaneyeva E."/>
            <person name="Potekhin A."/>
            <person name="Serra V."/>
            <person name="Petroni G."/>
            <person name="Sassera D."/>
        </authorList>
    </citation>
    <scope>NUCLEOTIDE SEQUENCE [LARGE SCALE GENOMIC DNA]</scope>
    <source>
        <strain evidence="2 3">BOD18</strain>
    </source>
</reference>
<dbReference type="EMBL" id="JARGYT010000103">
    <property type="protein sequence ID" value="MDZ5762756.1"/>
    <property type="molecule type" value="Genomic_DNA"/>
</dbReference>
<protein>
    <submittedName>
        <fullName evidence="2">Uncharacterized protein</fullName>
    </submittedName>
</protein>
<evidence type="ECO:0000256" key="1">
    <source>
        <dbReference type="SAM" id="MobiDB-lite"/>
    </source>
</evidence>
<gene>
    <name evidence="2" type="ORF">Cyrtocomes_01150</name>
</gene>
<organism evidence="2 3">
    <name type="scientific">Candidatus Cyrtobacter comes</name>
    <dbReference type="NCBI Taxonomy" id="675776"/>
    <lineage>
        <taxon>Bacteria</taxon>
        <taxon>Pseudomonadati</taxon>
        <taxon>Pseudomonadota</taxon>
        <taxon>Alphaproteobacteria</taxon>
        <taxon>Rickettsiales</taxon>
        <taxon>Candidatus Midichloriaceae</taxon>
        <taxon>Candidatus Cyrtobacter</taxon>
    </lineage>
</organism>
<name>A0ABU5L9F8_9RICK</name>
<feature type="region of interest" description="Disordered" evidence="1">
    <location>
        <begin position="531"/>
        <end position="563"/>
    </location>
</feature>
<keyword evidence="3" id="KW-1185">Reference proteome</keyword>